<comment type="caution">
    <text evidence="1">The sequence shown here is derived from an EMBL/GenBank/DDBJ whole genome shotgun (WGS) entry which is preliminary data.</text>
</comment>
<sequence length="233" mass="25365">MTAVAVNSRPDVTRSGVGVVKVSTWDVGSPEAQRAAVDAIEKAWTSREWPERGPLSYSVYVGEDGRTLLHYSQWADDEAHRAFFRQGRDARNDEIDAAVPGVRRLGLNSYELYRSSVTEGDDRLPGSVAVVEVDFDAPDPVRAREWVDTVFAALGATSGEGGRDGALSAHFHVGLDGSRALNFAEWADAASHAAMLDAPGETPEEWRRVQDFPGLTHSQVRRFTPALSLSAEV</sequence>
<keyword evidence="1" id="KW-0560">Oxidoreductase</keyword>
<proteinExistence type="predicted"/>
<dbReference type="EMBL" id="BMVC01000005">
    <property type="protein sequence ID" value="GHC93651.1"/>
    <property type="molecule type" value="Genomic_DNA"/>
</dbReference>
<accession>A0A918WXU7</accession>
<reference evidence="1" key="2">
    <citation type="submission" date="2020-09" db="EMBL/GenBank/DDBJ databases">
        <authorList>
            <person name="Sun Q."/>
            <person name="Ohkuma M."/>
        </authorList>
    </citation>
    <scope>NUCLEOTIDE SEQUENCE</scope>
    <source>
        <strain evidence="1">JCM 4637</strain>
    </source>
</reference>
<reference evidence="1" key="1">
    <citation type="journal article" date="2014" name="Int. J. Syst. Evol. Microbiol.">
        <title>Complete genome sequence of Corynebacterium casei LMG S-19264T (=DSM 44701T), isolated from a smear-ripened cheese.</title>
        <authorList>
            <consortium name="US DOE Joint Genome Institute (JGI-PGF)"/>
            <person name="Walter F."/>
            <person name="Albersmeier A."/>
            <person name="Kalinowski J."/>
            <person name="Ruckert C."/>
        </authorList>
    </citation>
    <scope>NUCLEOTIDE SEQUENCE</scope>
    <source>
        <strain evidence="1">JCM 4637</strain>
    </source>
</reference>
<keyword evidence="1" id="KW-0503">Monooxygenase</keyword>
<evidence type="ECO:0000313" key="1">
    <source>
        <dbReference type="EMBL" id="GHC93651.1"/>
    </source>
</evidence>
<evidence type="ECO:0000313" key="2">
    <source>
        <dbReference type="Proteomes" id="UP000638353"/>
    </source>
</evidence>
<name>A0A918WXU7_9ACTN</name>
<organism evidence="1 2">
    <name type="scientific">Streptomyces finlayi</name>
    <dbReference type="NCBI Taxonomy" id="67296"/>
    <lineage>
        <taxon>Bacteria</taxon>
        <taxon>Bacillati</taxon>
        <taxon>Actinomycetota</taxon>
        <taxon>Actinomycetes</taxon>
        <taxon>Kitasatosporales</taxon>
        <taxon>Streptomycetaceae</taxon>
        <taxon>Streptomyces</taxon>
    </lineage>
</organism>
<dbReference type="InterPro" id="IPR011008">
    <property type="entry name" value="Dimeric_a/b-barrel"/>
</dbReference>
<dbReference type="Proteomes" id="UP000638353">
    <property type="component" value="Unassembled WGS sequence"/>
</dbReference>
<dbReference type="SUPFAM" id="SSF54909">
    <property type="entry name" value="Dimeric alpha+beta barrel"/>
    <property type="match status" value="2"/>
</dbReference>
<dbReference type="RefSeq" id="WP_189821513.1">
    <property type="nucleotide sequence ID" value="NZ_BMVC01000005.1"/>
</dbReference>
<dbReference type="Gene3D" id="3.30.70.100">
    <property type="match status" value="2"/>
</dbReference>
<protein>
    <submittedName>
        <fullName evidence="1">Antibiotic biosynthesis monooxygenase</fullName>
    </submittedName>
</protein>
<dbReference type="AlphaFoldDB" id="A0A918WXU7"/>
<dbReference type="GO" id="GO:0004497">
    <property type="term" value="F:monooxygenase activity"/>
    <property type="evidence" value="ECO:0007669"/>
    <property type="project" value="UniProtKB-KW"/>
</dbReference>
<gene>
    <name evidence="1" type="ORF">GCM10010334_30980</name>
</gene>